<evidence type="ECO:0000259" key="1">
    <source>
        <dbReference type="Pfam" id="PF00535"/>
    </source>
</evidence>
<dbReference type="Pfam" id="PF00535">
    <property type="entry name" value="Glycos_transf_2"/>
    <property type="match status" value="1"/>
</dbReference>
<reference evidence="2 3" key="1">
    <citation type="submission" date="2020-05" db="EMBL/GenBank/DDBJ databases">
        <title>Distinct polysaccharide utilization as determinants for interspecies competition between intestinal Prevotella spp.</title>
        <authorList>
            <person name="Galvez E.J.C."/>
            <person name="Iljazovic A."/>
            <person name="Strowig T."/>
        </authorList>
    </citation>
    <scope>NUCLEOTIDE SEQUENCE [LARGE SCALE GENOMIC DNA]</scope>
    <source>
        <strain evidence="2 3">PROD</strain>
    </source>
</reference>
<organism evidence="2 3">
    <name type="scientific">Xylanibacter rodentium</name>
    <dbReference type="NCBI Taxonomy" id="2736289"/>
    <lineage>
        <taxon>Bacteria</taxon>
        <taxon>Pseudomonadati</taxon>
        <taxon>Bacteroidota</taxon>
        <taxon>Bacteroidia</taxon>
        <taxon>Bacteroidales</taxon>
        <taxon>Prevotellaceae</taxon>
        <taxon>Xylanibacter</taxon>
    </lineage>
</organism>
<proteinExistence type="predicted"/>
<dbReference type="EMBL" id="JABKKE010000005">
    <property type="protein sequence ID" value="NPE13580.1"/>
    <property type="molecule type" value="Genomic_DNA"/>
</dbReference>
<evidence type="ECO:0000313" key="2">
    <source>
        <dbReference type="EMBL" id="NPE13580.1"/>
    </source>
</evidence>
<dbReference type="SUPFAM" id="SSF53448">
    <property type="entry name" value="Nucleotide-diphospho-sugar transferases"/>
    <property type="match status" value="1"/>
</dbReference>
<dbReference type="InterPro" id="IPR029044">
    <property type="entry name" value="Nucleotide-diphossugar_trans"/>
</dbReference>
<sequence>MNNWILVFITTIKDNGGVSSARNMGIFKSVGIWVTFVDSDDYVMPGYWSCLCDSVTYQYDLLITGVTTGKVFMGIHRRGYRK</sequence>
<dbReference type="Proteomes" id="UP001193734">
    <property type="component" value="Unassembled WGS sequence"/>
</dbReference>
<name>A0ABX2AV88_9BACT</name>
<gene>
    <name evidence="2" type="ORF">HPS55_04420</name>
</gene>
<dbReference type="Gene3D" id="3.90.550.10">
    <property type="entry name" value="Spore Coat Polysaccharide Biosynthesis Protein SpsA, Chain A"/>
    <property type="match status" value="1"/>
</dbReference>
<accession>A0ABX2AV88</accession>
<protein>
    <submittedName>
        <fullName evidence="2">Glycosyltransferase family 2 protein</fullName>
    </submittedName>
</protein>
<evidence type="ECO:0000313" key="3">
    <source>
        <dbReference type="Proteomes" id="UP001193734"/>
    </source>
</evidence>
<dbReference type="InterPro" id="IPR001173">
    <property type="entry name" value="Glyco_trans_2-like"/>
</dbReference>
<keyword evidence="3" id="KW-1185">Reference proteome</keyword>
<comment type="caution">
    <text evidence="2">The sequence shown here is derived from an EMBL/GenBank/DDBJ whole genome shotgun (WGS) entry which is preliminary data.</text>
</comment>
<feature type="domain" description="Glycosyltransferase 2-like" evidence="1">
    <location>
        <begin position="10"/>
        <end position="57"/>
    </location>
</feature>
<dbReference type="CDD" id="cd00761">
    <property type="entry name" value="Glyco_tranf_GTA_type"/>
    <property type="match status" value="1"/>
</dbReference>